<keyword evidence="4" id="KW-1185">Reference proteome</keyword>
<dbReference type="Gene3D" id="3.60.10.10">
    <property type="entry name" value="Endonuclease/exonuclease/phosphatase"/>
    <property type="match status" value="1"/>
</dbReference>
<gene>
    <name evidence="3" type="ORF">JOF43_000292</name>
</gene>
<name>A0ABS4WVV0_9MICO</name>
<evidence type="ECO:0000313" key="3">
    <source>
        <dbReference type="EMBL" id="MBP2380335.1"/>
    </source>
</evidence>
<dbReference type="EMBL" id="JAGIOD010000001">
    <property type="protein sequence ID" value="MBP2380335.1"/>
    <property type="molecule type" value="Genomic_DNA"/>
</dbReference>
<evidence type="ECO:0000256" key="1">
    <source>
        <dbReference type="SAM" id="MobiDB-lite"/>
    </source>
</evidence>
<keyword evidence="3" id="KW-0255">Endonuclease</keyword>
<dbReference type="GO" id="GO:0004519">
    <property type="term" value="F:endonuclease activity"/>
    <property type="evidence" value="ECO:0007669"/>
    <property type="project" value="UniProtKB-KW"/>
</dbReference>
<protein>
    <submittedName>
        <fullName evidence="3">Endonuclease/exonuclease/phosphatase family metal-dependent hydrolase</fullName>
    </submittedName>
</protein>
<accession>A0ABS4WVV0</accession>
<organism evidence="3 4">
    <name type="scientific">Brachybacterium sacelli</name>
    <dbReference type="NCBI Taxonomy" id="173364"/>
    <lineage>
        <taxon>Bacteria</taxon>
        <taxon>Bacillati</taxon>
        <taxon>Actinomycetota</taxon>
        <taxon>Actinomycetes</taxon>
        <taxon>Micrococcales</taxon>
        <taxon>Dermabacteraceae</taxon>
        <taxon>Brachybacterium</taxon>
    </lineage>
</organism>
<dbReference type="RefSeq" id="WP_209898113.1">
    <property type="nucleotide sequence ID" value="NZ_BAAAJW010000006.1"/>
</dbReference>
<dbReference type="InterPro" id="IPR036691">
    <property type="entry name" value="Endo/exonu/phosph_ase_sf"/>
</dbReference>
<sequence length="274" mass="30321">MRIATLNTWGTRGPSADRQKTMRAEFARLEADVITLQETVLTAQVDQAAQILGSGYHLAQQTQRETGRHGAPDGQGITTASRWPIGEVVEVDLDVTDRTSDFACICLITEILAPAPLGRIWVANHFPDYQLDHERERRLQAVTVARALERLRLDRPGHVVVAGDMDAERTSDSMRFWTGRHVIEDTSVCYRCAAEAVHGGTARETYTPANPYQVDPDWPFRSIDHVLVRCTPSGPSLIALSCRRAFDTGPTTVSDHYGLVVDYEPAADTGSIEH</sequence>
<evidence type="ECO:0000259" key="2">
    <source>
        <dbReference type="Pfam" id="PF03372"/>
    </source>
</evidence>
<dbReference type="InterPro" id="IPR005135">
    <property type="entry name" value="Endo/exonuclease/phosphatase"/>
</dbReference>
<feature type="domain" description="Endonuclease/exonuclease/phosphatase" evidence="2">
    <location>
        <begin position="4"/>
        <end position="256"/>
    </location>
</feature>
<reference evidence="3 4" key="1">
    <citation type="submission" date="2021-03" db="EMBL/GenBank/DDBJ databases">
        <title>Sequencing the genomes of 1000 actinobacteria strains.</title>
        <authorList>
            <person name="Klenk H.-P."/>
        </authorList>
    </citation>
    <scope>NUCLEOTIDE SEQUENCE [LARGE SCALE GENOMIC DNA]</scope>
    <source>
        <strain evidence="3 4">DSM 14566</strain>
    </source>
</reference>
<comment type="caution">
    <text evidence="3">The sequence shown here is derived from an EMBL/GenBank/DDBJ whole genome shotgun (WGS) entry which is preliminary data.</text>
</comment>
<keyword evidence="3" id="KW-0540">Nuclease</keyword>
<feature type="region of interest" description="Disordered" evidence="1">
    <location>
        <begin position="60"/>
        <end position="79"/>
    </location>
</feature>
<dbReference type="GO" id="GO:0016787">
    <property type="term" value="F:hydrolase activity"/>
    <property type="evidence" value="ECO:0007669"/>
    <property type="project" value="UniProtKB-KW"/>
</dbReference>
<keyword evidence="3" id="KW-0378">Hydrolase</keyword>
<dbReference type="SUPFAM" id="SSF56219">
    <property type="entry name" value="DNase I-like"/>
    <property type="match status" value="1"/>
</dbReference>
<dbReference type="Proteomes" id="UP001519290">
    <property type="component" value="Unassembled WGS sequence"/>
</dbReference>
<evidence type="ECO:0000313" key="4">
    <source>
        <dbReference type="Proteomes" id="UP001519290"/>
    </source>
</evidence>
<dbReference type="Pfam" id="PF03372">
    <property type="entry name" value="Exo_endo_phos"/>
    <property type="match status" value="1"/>
</dbReference>
<proteinExistence type="predicted"/>